<dbReference type="SUPFAM" id="SSF90123">
    <property type="entry name" value="ABC transporter transmembrane region"/>
    <property type="match status" value="1"/>
</dbReference>
<gene>
    <name evidence="10" type="ORF">ACJDT4_15850</name>
</gene>
<proteinExistence type="predicted"/>
<keyword evidence="5 7" id="KW-1133">Transmembrane helix</keyword>
<evidence type="ECO:0000313" key="11">
    <source>
        <dbReference type="Proteomes" id="UP001623592"/>
    </source>
</evidence>
<evidence type="ECO:0000256" key="3">
    <source>
        <dbReference type="ARBA" id="ARBA00022741"/>
    </source>
</evidence>
<dbReference type="Gene3D" id="3.40.50.300">
    <property type="entry name" value="P-loop containing nucleotide triphosphate hydrolases"/>
    <property type="match status" value="1"/>
</dbReference>
<evidence type="ECO:0000259" key="9">
    <source>
        <dbReference type="PROSITE" id="PS50929"/>
    </source>
</evidence>
<evidence type="ECO:0000256" key="4">
    <source>
        <dbReference type="ARBA" id="ARBA00022840"/>
    </source>
</evidence>
<keyword evidence="6 7" id="KW-0472">Membrane</keyword>
<feature type="domain" description="ABC transporter" evidence="8">
    <location>
        <begin position="336"/>
        <end position="570"/>
    </location>
</feature>
<feature type="transmembrane region" description="Helical" evidence="7">
    <location>
        <begin position="162"/>
        <end position="181"/>
    </location>
</feature>
<organism evidence="10 11">
    <name type="scientific">Clostridium neuense</name>
    <dbReference type="NCBI Taxonomy" id="1728934"/>
    <lineage>
        <taxon>Bacteria</taxon>
        <taxon>Bacillati</taxon>
        <taxon>Bacillota</taxon>
        <taxon>Clostridia</taxon>
        <taxon>Eubacteriales</taxon>
        <taxon>Clostridiaceae</taxon>
        <taxon>Clostridium</taxon>
    </lineage>
</organism>
<dbReference type="EMBL" id="JBJIAA010000013">
    <property type="protein sequence ID" value="MFL0251892.1"/>
    <property type="molecule type" value="Genomic_DNA"/>
</dbReference>
<feature type="transmembrane region" description="Helical" evidence="7">
    <location>
        <begin position="59"/>
        <end position="76"/>
    </location>
</feature>
<dbReference type="InterPro" id="IPR003593">
    <property type="entry name" value="AAA+_ATPase"/>
</dbReference>
<dbReference type="Pfam" id="PF00664">
    <property type="entry name" value="ABC_membrane"/>
    <property type="match status" value="1"/>
</dbReference>
<dbReference type="PANTHER" id="PTHR43394">
    <property type="entry name" value="ATP-DEPENDENT PERMEASE MDL1, MITOCHONDRIAL"/>
    <property type="match status" value="1"/>
</dbReference>
<keyword evidence="2 7" id="KW-0812">Transmembrane</keyword>
<feature type="transmembrane region" description="Helical" evidence="7">
    <location>
        <begin position="21"/>
        <end position="39"/>
    </location>
</feature>
<dbReference type="InterPro" id="IPR017871">
    <property type="entry name" value="ABC_transporter-like_CS"/>
</dbReference>
<keyword evidence="4 10" id="KW-0067">ATP-binding</keyword>
<evidence type="ECO:0000256" key="5">
    <source>
        <dbReference type="ARBA" id="ARBA00022989"/>
    </source>
</evidence>
<keyword evidence="3" id="KW-0547">Nucleotide-binding</keyword>
<dbReference type="InterPro" id="IPR039421">
    <property type="entry name" value="Type_1_exporter"/>
</dbReference>
<dbReference type="InterPro" id="IPR011527">
    <property type="entry name" value="ABC1_TM_dom"/>
</dbReference>
<dbReference type="PROSITE" id="PS50929">
    <property type="entry name" value="ABC_TM1F"/>
    <property type="match status" value="1"/>
</dbReference>
<evidence type="ECO:0000259" key="8">
    <source>
        <dbReference type="PROSITE" id="PS50893"/>
    </source>
</evidence>
<dbReference type="CDD" id="cd07346">
    <property type="entry name" value="ABC_6TM_exporters"/>
    <property type="match status" value="1"/>
</dbReference>
<dbReference type="SUPFAM" id="SSF52540">
    <property type="entry name" value="P-loop containing nucleoside triphosphate hydrolases"/>
    <property type="match status" value="1"/>
</dbReference>
<dbReference type="Pfam" id="PF00005">
    <property type="entry name" value="ABC_tran"/>
    <property type="match status" value="1"/>
</dbReference>
<feature type="transmembrane region" description="Helical" evidence="7">
    <location>
        <begin position="276"/>
        <end position="296"/>
    </location>
</feature>
<reference evidence="10 11" key="1">
    <citation type="submission" date="2024-11" db="EMBL/GenBank/DDBJ databases">
        <authorList>
            <person name="Heng Y.C."/>
            <person name="Lim A.C.H."/>
            <person name="Lee J.K.Y."/>
            <person name="Kittelmann S."/>
        </authorList>
    </citation>
    <scope>NUCLEOTIDE SEQUENCE [LARGE SCALE GENOMIC DNA]</scope>
    <source>
        <strain evidence="10 11">WILCCON 0114</strain>
    </source>
</reference>
<evidence type="ECO:0000256" key="6">
    <source>
        <dbReference type="ARBA" id="ARBA00023136"/>
    </source>
</evidence>
<dbReference type="PROSITE" id="PS00211">
    <property type="entry name" value="ABC_TRANSPORTER_1"/>
    <property type="match status" value="1"/>
</dbReference>
<evidence type="ECO:0000256" key="7">
    <source>
        <dbReference type="SAM" id="Phobius"/>
    </source>
</evidence>
<comment type="subcellular location">
    <subcellularLocation>
        <location evidence="1">Cell membrane</location>
        <topology evidence="1">Multi-pass membrane protein</topology>
    </subcellularLocation>
</comment>
<dbReference type="PROSITE" id="PS50893">
    <property type="entry name" value="ABC_TRANSPORTER_2"/>
    <property type="match status" value="1"/>
</dbReference>
<name>A0ABW8THD2_9CLOT</name>
<dbReference type="InterPro" id="IPR036640">
    <property type="entry name" value="ABC1_TM_sf"/>
</dbReference>
<sequence length="586" mass="65654">MKKENWVKTLLSAASFCKFKLIFSTLFAIISVFSGLVPYLGVYKILYLFLNERPDMHEVLFWSLICFFGYFIKLLFHGISTLLSHISAYTILEELRLRIAENMMQAPLGRILSETSGKLKDVVVDRVETIELPLAHLIPEGISNFLLPVAALIYLFSIDFRMALSAIVTVPIAAVAIVIVMRNFNEKYKDYMEANNYVNSVMVEYIEGIEVIKAFSQGEASYEKYVKAITSFKDYTLEWFKSTWKPMNFVSTVLPSSLFGTLPMGMYLYYKGNIDLAQFAICLILSLGIITPLMWFTTAVNDIKAIEYALHGVSEFLNLEKLPDSNETVMLKHHDLQLKNVSFSYDGKQKVLNNLNIKIPEGSFYALVGPSGGGKSTVARLIARFWDVLSGSITIGGVNIKEIPLNELNGMISFVTQDNFLFDCSLLENIRLGNPNATDKEVYKAAKLAQCEEFINNLPNGYNTTAGEAGGRLSGGERQRIAIARAMLKNAPIVILDEATAFTDTENEDKIQASISALTKGKTLIIIAHRLSTIKNADKIVVLKDGKIEQSGKQQELLNSCKLYKEMWQRHIGAKNWAAGKGREYV</sequence>
<accession>A0ABW8THD2</accession>
<feature type="transmembrane region" description="Helical" evidence="7">
    <location>
        <begin position="134"/>
        <end position="156"/>
    </location>
</feature>
<comment type="caution">
    <text evidence="10">The sequence shown here is derived from an EMBL/GenBank/DDBJ whole genome shotgun (WGS) entry which is preliminary data.</text>
</comment>
<dbReference type="SMART" id="SM00382">
    <property type="entry name" value="AAA"/>
    <property type="match status" value="1"/>
</dbReference>
<dbReference type="RefSeq" id="WP_406788542.1">
    <property type="nucleotide sequence ID" value="NZ_JBJIAA010000013.1"/>
</dbReference>
<dbReference type="InterPro" id="IPR003439">
    <property type="entry name" value="ABC_transporter-like_ATP-bd"/>
</dbReference>
<evidence type="ECO:0000313" key="10">
    <source>
        <dbReference type="EMBL" id="MFL0251892.1"/>
    </source>
</evidence>
<evidence type="ECO:0000256" key="1">
    <source>
        <dbReference type="ARBA" id="ARBA00004651"/>
    </source>
</evidence>
<feature type="domain" description="ABC transmembrane type-1" evidence="9">
    <location>
        <begin position="22"/>
        <end position="305"/>
    </location>
</feature>
<protein>
    <submittedName>
        <fullName evidence="10">ABC transporter ATP-binding protein</fullName>
    </submittedName>
</protein>
<dbReference type="PANTHER" id="PTHR43394:SF1">
    <property type="entry name" value="ATP-BINDING CASSETTE SUB-FAMILY B MEMBER 10, MITOCHONDRIAL"/>
    <property type="match status" value="1"/>
</dbReference>
<feature type="transmembrane region" description="Helical" evidence="7">
    <location>
        <begin position="249"/>
        <end position="270"/>
    </location>
</feature>
<dbReference type="Gene3D" id="1.20.1560.10">
    <property type="entry name" value="ABC transporter type 1, transmembrane domain"/>
    <property type="match status" value="1"/>
</dbReference>
<evidence type="ECO:0000256" key="2">
    <source>
        <dbReference type="ARBA" id="ARBA00022692"/>
    </source>
</evidence>
<keyword evidence="11" id="KW-1185">Reference proteome</keyword>
<dbReference type="Proteomes" id="UP001623592">
    <property type="component" value="Unassembled WGS sequence"/>
</dbReference>
<dbReference type="GO" id="GO:0005524">
    <property type="term" value="F:ATP binding"/>
    <property type="evidence" value="ECO:0007669"/>
    <property type="project" value="UniProtKB-KW"/>
</dbReference>
<dbReference type="InterPro" id="IPR027417">
    <property type="entry name" value="P-loop_NTPase"/>
</dbReference>